<evidence type="ECO:0000256" key="2">
    <source>
        <dbReference type="PROSITE-ProRule" id="PRU00252"/>
    </source>
</evidence>
<protein>
    <recommendedName>
        <fullName evidence="6">Single-stranded DNA-binding protein</fullName>
    </recommendedName>
</protein>
<sequence>MSNMLTPIIFEGRPTTDPELNTNQQTGSKYVRLTVMQNKGFSKESEHALAFTCFFNGVQAERLINAKVKHGNLLTIVGDFDSKEFMRTSKDNPNEQIHDRSLEVNVSNWSYTPQNKPKEGTPNQSASGTAHGQAAQGTPPAQNYPRVQNAALPQQNSQQYEMPPQNYQAPPQNHQQPPASGYQQQAAYPPPSGAAYNQSAANGFSNVPQEPLPFNN</sequence>
<keyword evidence="1 2" id="KW-0238">DNA-binding</keyword>
<feature type="compositionally biased region" description="Basic and acidic residues" evidence="3">
    <location>
        <begin position="87"/>
        <end position="102"/>
    </location>
</feature>
<dbReference type="SUPFAM" id="SSF50249">
    <property type="entry name" value="Nucleic acid-binding proteins"/>
    <property type="match status" value="1"/>
</dbReference>
<dbReference type="Proteomes" id="UP001600943">
    <property type="component" value="Unassembled WGS sequence"/>
</dbReference>
<keyword evidence="5" id="KW-1185">Reference proteome</keyword>
<evidence type="ECO:0000256" key="3">
    <source>
        <dbReference type="SAM" id="MobiDB-lite"/>
    </source>
</evidence>
<dbReference type="EMBL" id="BAABYW010000001">
    <property type="protein sequence ID" value="GAA6406021.1"/>
    <property type="molecule type" value="Genomic_DNA"/>
</dbReference>
<name>A0ABQ0B3K0_9FIRM</name>
<dbReference type="Gene3D" id="2.40.50.140">
    <property type="entry name" value="Nucleic acid-binding proteins"/>
    <property type="match status" value="1"/>
</dbReference>
<reference evidence="4 5" key="1">
    <citation type="submission" date="2024-04" db="EMBL/GenBank/DDBJ databases">
        <title>Defined microbial consortia suppress multidrug-resistant proinflammatory Enterobacteriaceae via ecological control.</title>
        <authorList>
            <person name="Furuichi M."/>
            <person name="Kawaguchi T."/>
            <person name="Pust M."/>
            <person name="Yasuma K."/>
            <person name="Plichta D."/>
            <person name="Hasegawa N."/>
            <person name="Ohya T."/>
            <person name="Bhattarai S."/>
            <person name="Sasajima S."/>
            <person name="Aoto Y."/>
            <person name="Tuganbaev T."/>
            <person name="Yaginuma M."/>
            <person name="Ueda M."/>
            <person name="Okahashi N."/>
            <person name="Amafuji K."/>
            <person name="Kiridooshi Y."/>
            <person name="Sugita K."/>
            <person name="Strazar M."/>
            <person name="Skelly A."/>
            <person name="Suda W."/>
            <person name="Hattori M."/>
            <person name="Nakamoto N."/>
            <person name="Caballero S."/>
            <person name="Norman J."/>
            <person name="Olle B."/>
            <person name="Tanoue T."/>
            <person name="Arita M."/>
            <person name="Bucci V."/>
            <person name="Atarashi K."/>
            <person name="Xavier R."/>
            <person name="Honda K."/>
        </authorList>
    </citation>
    <scope>NUCLEOTIDE SEQUENCE [LARGE SCALE GENOMIC DNA]</scope>
    <source>
        <strain evidence="5">k04-0078-D8-1</strain>
    </source>
</reference>
<gene>
    <name evidence="4" type="ORF">K040078D81_01380</name>
</gene>
<evidence type="ECO:0000313" key="5">
    <source>
        <dbReference type="Proteomes" id="UP001600943"/>
    </source>
</evidence>
<dbReference type="InterPro" id="IPR012340">
    <property type="entry name" value="NA-bd_OB-fold"/>
</dbReference>
<organism evidence="4 5">
    <name type="scientific">Blautia hominis</name>
    <dbReference type="NCBI Taxonomy" id="2025493"/>
    <lineage>
        <taxon>Bacteria</taxon>
        <taxon>Bacillati</taxon>
        <taxon>Bacillota</taxon>
        <taxon>Clostridia</taxon>
        <taxon>Lachnospirales</taxon>
        <taxon>Lachnospiraceae</taxon>
        <taxon>Blautia</taxon>
    </lineage>
</organism>
<evidence type="ECO:0000256" key="1">
    <source>
        <dbReference type="ARBA" id="ARBA00023125"/>
    </source>
</evidence>
<accession>A0ABQ0B3K0</accession>
<feature type="compositionally biased region" description="Polar residues" evidence="3">
    <location>
        <begin position="151"/>
        <end position="160"/>
    </location>
</feature>
<feature type="compositionally biased region" description="Low complexity" evidence="3">
    <location>
        <begin position="163"/>
        <end position="179"/>
    </location>
</feature>
<feature type="region of interest" description="Disordered" evidence="3">
    <location>
        <begin position="87"/>
        <end position="216"/>
    </location>
</feature>
<evidence type="ECO:0000313" key="4">
    <source>
        <dbReference type="EMBL" id="GAA6406021.1"/>
    </source>
</evidence>
<proteinExistence type="predicted"/>
<feature type="compositionally biased region" description="Polar residues" evidence="3">
    <location>
        <begin position="195"/>
        <end position="216"/>
    </location>
</feature>
<comment type="caution">
    <text evidence="4">The sequence shown here is derived from an EMBL/GenBank/DDBJ whole genome shotgun (WGS) entry which is preliminary data.</text>
</comment>
<dbReference type="InterPro" id="IPR000424">
    <property type="entry name" value="Primosome_PriB/ssb"/>
</dbReference>
<dbReference type="PROSITE" id="PS50935">
    <property type="entry name" value="SSB"/>
    <property type="match status" value="1"/>
</dbReference>
<evidence type="ECO:0008006" key="6">
    <source>
        <dbReference type="Google" id="ProtNLM"/>
    </source>
</evidence>
<feature type="compositionally biased region" description="Polar residues" evidence="3">
    <location>
        <begin position="104"/>
        <end position="141"/>
    </location>
</feature>
<dbReference type="RefSeq" id="WP_256162298.1">
    <property type="nucleotide sequence ID" value="NZ_BAABYW010000001.1"/>
</dbReference>